<protein>
    <submittedName>
        <fullName evidence="1">Uncharacterized protein</fullName>
    </submittedName>
</protein>
<keyword evidence="2" id="KW-1185">Reference proteome</keyword>
<dbReference type="EMBL" id="QKYT01001059">
    <property type="protein sequence ID" value="RIA80054.1"/>
    <property type="molecule type" value="Genomic_DNA"/>
</dbReference>
<reference evidence="1 2" key="1">
    <citation type="submission" date="2018-06" db="EMBL/GenBank/DDBJ databases">
        <title>Comparative genomics reveals the genomic features of Rhizophagus irregularis, R. cerebriforme, R. diaphanum and Gigaspora rosea, and their symbiotic lifestyle signature.</title>
        <authorList>
            <person name="Morin E."/>
            <person name="San Clemente H."/>
            <person name="Chen E.C.H."/>
            <person name="De La Providencia I."/>
            <person name="Hainaut M."/>
            <person name="Kuo A."/>
            <person name="Kohler A."/>
            <person name="Murat C."/>
            <person name="Tang N."/>
            <person name="Roy S."/>
            <person name="Loubradou J."/>
            <person name="Henrissat B."/>
            <person name="Grigoriev I.V."/>
            <person name="Corradi N."/>
            <person name="Roux C."/>
            <person name="Martin F.M."/>
        </authorList>
    </citation>
    <scope>NUCLEOTIDE SEQUENCE [LARGE SCALE GENOMIC DNA]</scope>
    <source>
        <strain evidence="1 2">DAOM 227022</strain>
    </source>
</reference>
<evidence type="ECO:0000313" key="1">
    <source>
        <dbReference type="EMBL" id="RIA80054.1"/>
    </source>
</evidence>
<proteinExistence type="predicted"/>
<name>A0A397SCF3_9GLOM</name>
<dbReference type="AlphaFoldDB" id="A0A397SCF3"/>
<evidence type="ECO:0000313" key="2">
    <source>
        <dbReference type="Proteomes" id="UP000265703"/>
    </source>
</evidence>
<sequence length="61" mass="7582">MSNKIKDANFYIDWLEKSITNEYFNYYEYSGFKNIESIEVIKLQKRVDVHEYIYDFVELRK</sequence>
<organism evidence="1 2">
    <name type="scientific">Glomus cerebriforme</name>
    <dbReference type="NCBI Taxonomy" id="658196"/>
    <lineage>
        <taxon>Eukaryota</taxon>
        <taxon>Fungi</taxon>
        <taxon>Fungi incertae sedis</taxon>
        <taxon>Mucoromycota</taxon>
        <taxon>Glomeromycotina</taxon>
        <taxon>Glomeromycetes</taxon>
        <taxon>Glomerales</taxon>
        <taxon>Glomeraceae</taxon>
        <taxon>Glomus</taxon>
    </lineage>
</organism>
<gene>
    <name evidence="1" type="ORF">C1645_839382</name>
</gene>
<dbReference type="Proteomes" id="UP000265703">
    <property type="component" value="Unassembled WGS sequence"/>
</dbReference>
<accession>A0A397SCF3</accession>
<comment type="caution">
    <text evidence="1">The sequence shown here is derived from an EMBL/GenBank/DDBJ whole genome shotgun (WGS) entry which is preliminary data.</text>
</comment>